<proteinExistence type="predicted"/>
<dbReference type="GO" id="GO:0016020">
    <property type="term" value="C:membrane"/>
    <property type="evidence" value="ECO:0007669"/>
    <property type="project" value="InterPro"/>
</dbReference>
<reference evidence="7 8" key="1">
    <citation type="submission" date="2019-03" db="EMBL/GenBank/DDBJ databases">
        <title>Genomic Encyclopedia of Type Strains, Phase IV (KMG-IV): sequencing the most valuable type-strain genomes for metagenomic binning, comparative biology and taxonomic classification.</title>
        <authorList>
            <person name="Goeker M."/>
        </authorList>
    </citation>
    <scope>NUCLEOTIDE SEQUENCE [LARGE SCALE GENOMIC DNA]</scope>
    <source>
        <strain evidence="7 8">DSM 28697</strain>
    </source>
</reference>
<dbReference type="GO" id="GO:0005737">
    <property type="term" value="C:cytoplasm"/>
    <property type="evidence" value="ECO:0007669"/>
    <property type="project" value="TreeGrafter"/>
</dbReference>
<dbReference type="PANTHER" id="PTHR13847:SF274">
    <property type="entry name" value="RIESKE 2FE-2S IRON-SULFUR PROTEIN YHFW-RELATED"/>
    <property type="match status" value="1"/>
</dbReference>
<evidence type="ECO:0000256" key="2">
    <source>
        <dbReference type="ARBA" id="ARBA00022723"/>
    </source>
</evidence>
<evidence type="ECO:0000313" key="8">
    <source>
        <dbReference type="Proteomes" id="UP000295632"/>
    </source>
</evidence>
<evidence type="ECO:0000256" key="1">
    <source>
        <dbReference type="ARBA" id="ARBA00022714"/>
    </source>
</evidence>
<dbReference type="SUPFAM" id="SSF50022">
    <property type="entry name" value="ISP domain"/>
    <property type="match status" value="1"/>
</dbReference>
<dbReference type="Proteomes" id="UP000295632">
    <property type="component" value="Unassembled WGS sequence"/>
</dbReference>
<dbReference type="InterPro" id="IPR017941">
    <property type="entry name" value="Rieske_2Fe-2S"/>
</dbReference>
<keyword evidence="3" id="KW-0408">Iron</keyword>
<dbReference type="OrthoDB" id="9767869at2"/>
<evidence type="ECO:0000313" key="7">
    <source>
        <dbReference type="EMBL" id="TDQ37447.1"/>
    </source>
</evidence>
<dbReference type="PROSITE" id="PS51296">
    <property type="entry name" value="RIESKE"/>
    <property type="match status" value="1"/>
</dbReference>
<protein>
    <submittedName>
        <fullName evidence="7">Glycine/D-amino acid oxidase-like deaminating enzyme</fullName>
    </submittedName>
</protein>
<dbReference type="CDD" id="cd03477">
    <property type="entry name" value="Rieske_YhfW_C"/>
    <property type="match status" value="1"/>
</dbReference>
<dbReference type="GO" id="GO:0016705">
    <property type="term" value="F:oxidoreductase activity, acting on paired donors, with incorporation or reduction of molecular oxygen"/>
    <property type="evidence" value="ECO:0007669"/>
    <property type="project" value="UniProtKB-ARBA"/>
</dbReference>
<evidence type="ECO:0000256" key="3">
    <source>
        <dbReference type="ARBA" id="ARBA00023004"/>
    </source>
</evidence>
<dbReference type="InterPro" id="IPR036922">
    <property type="entry name" value="Rieske_2Fe-2S_sf"/>
</dbReference>
<dbReference type="InterPro" id="IPR038010">
    <property type="entry name" value="YhfW_C"/>
</dbReference>
<evidence type="ECO:0000256" key="5">
    <source>
        <dbReference type="ARBA" id="ARBA00023157"/>
    </source>
</evidence>
<dbReference type="GO" id="GO:0051537">
    <property type="term" value="F:2 iron, 2 sulfur cluster binding"/>
    <property type="evidence" value="ECO:0007669"/>
    <property type="project" value="UniProtKB-KW"/>
</dbReference>
<dbReference type="SUPFAM" id="SSF51971">
    <property type="entry name" value="Nucleotide-binding domain"/>
    <property type="match status" value="1"/>
</dbReference>
<comment type="caution">
    <text evidence="7">The sequence shown here is derived from an EMBL/GenBank/DDBJ whole genome shotgun (WGS) entry which is preliminary data.</text>
</comment>
<dbReference type="EMBL" id="SNYJ01000013">
    <property type="protein sequence ID" value="TDQ37447.1"/>
    <property type="molecule type" value="Genomic_DNA"/>
</dbReference>
<dbReference type="Pfam" id="PF00355">
    <property type="entry name" value="Rieske"/>
    <property type="match status" value="1"/>
</dbReference>
<dbReference type="PANTHER" id="PTHR13847">
    <property type="entry name" value="SARCOSINE DEHYDROGENASE-RELATED"/>
    <property type="match status" value="1"/>
</dbReference>
<keyword evidence="4" id="KW-0411">Iron-sulfur</keyword>
<dbReference type="FunFam" id="2.102.10.10:FF:000014">
    <property type="entry name" value="Oxidoreductase, FAD dependent"/>
    <property type="match status" value="1"/>
</dbReference>
<organism evidence="7 8">
    <name type="scientific">Aureibacillus halotolerans</name>
    <dbReference type="NCBI Taxonomy" id="1508390"/>
    <lineage>
        <taxon>Bacteria</taxon>
        <taxon>Bacillati</taxon>
        <taxon>Bacillota</taxon>
        <taxon>Bacilli</taxon>
        <taxon>Bacillales</taxon>
        <taxon>Bacillaceae</taxon>
        <taxon>Aureibacillus</taxon>
    </lineage>
</organism>
<dbReference type="AlphaFoldDB" id="A0A4V3D4U0"/>
<dbReference type="InterPro" id="IPR036188">
    <property type="entry name" value="FAD/NAD-bd_sf"/>
</dbReference>
<dbReference type="Gene3D" id="2.102.10.10">
    <property type="entry name" value="Rieske [2Fe-2S] iron-sulphur domain"/>
    <property type="match status" value="1"/>
</dbReference>
<dbReference type="RefSeq" id="WP_133581289.1">
    <property type="nucleotide sequence ID" value="NZ_SNYJ01000013.1"/>
</dbReference>
<name>A0A4V3D4U0_9BACI</name>
<dbReference type="InterPro" id="IPR005805">
    <property type="entry name" value="Rieske_Fe-S_prot_C"/>
</dbReference>
<dbReference type="InterPro" id="IPR006076">
    <property type="entry name" value="FAD-dep_OxRdtase"/>
</dbReference>
<evidence type="ECO:0000259" key="6">
    <source>
        <dbReference type="PROSITE" id="PS51296"/>
    </source>
</evidence>
<dbReference type="GO" id="GO:0046872">
    <property type="term" value="F:metal ion binding"/>
    <property type="evidence" value="ECO:0007669"/>
    <property type="project" value="UniProtKB-KW"/>
</dbReference>
<dbReference type="Pfam" id="PF01266">
    <property type="entry name" value="DAO"/>
    <property type="match status" value="1"/>
</dbReference>
<dbReference type="Gene3D" id="3.30.9.10">
    <property type="entry name" value="D-Amino Acid Oxidase, subunit A, domain 2"/>
    <property type="match status" value="1"/>
</dbReference>
<dbReference type="Gene3D" id="3.50.50.60">
    <property type="entry name" value="FAD/NAD(P)-binding domain"/>
    <property type="match status" value="1"/>
</dbReference>
<gene>
    <name evidence="7" type="ORF">EV213_11382</name>
</gene>
<keyword evidence="1" id="KW-0001">2Fe-2S</keyword>
<keyword evidence="2" id="KW-0479">Metal-binding</keyword>
<feature type="domain" description="Rieske" evidence="6">
    <location>
        <begin position="422"/>
        <end position="512"/>
    </location>
</feature>
<accession>A0A4V3D4U0</accession>
<dbReference type="PRINTS" id="PR00162">
    <property type="entry name" value="RIESKE"/>
</dbReference>
<dbReference type="GO" id="GO:0004497">
    <property type="term" value="F:monooxygenase activity"/>
    <property type="evidence" value="ECO:0007669"/>
    <property type="project" value="UniProtKB-ARBA"/>
</dbReference>
<sequence length="512" mass="57343">MTNDGKELLPQNIQSLWQEHAVEKSFPVLEDRVSADVVVVGGGLTGLTTAYLLAKEGKEVVLLEAGNLMTGTSGHTTAKVSVQHDVIYDEFLQRFGLEKTKAYYKANDEAFRWMKGMVEQHQIDCDWEEQPSYLYTTQDLSVDKLEREARAYEQLHIPGGVYEGQLPEYLNAQKAIVVPSQAQFHPVRYARFLLSECERLGVRLFEHSPAIKVNFGTLPVVHCRNGAEAQGDHVLICTHFPFVDTHGFYFARMHVSRSYVLAVESDVDKPDGMFLEIDPPQHSLRTAKAEDGTPLLLVGGEGHKTGQGINTHKPYEHLLSYASRAFGVKSVHYRWSAQDLVTNDKLPFIGPMTEQHRNVLVATGFRKWGMTTSAAAAHILARYVEGKEEESMFSPARFGSMKQLIRDNMDVAKHLVRGKFGLLQKHVDDIKPGEGDVVLHQGERVGIYREPEGKVHAVDTTCTHVGCEVNWNASDLAWECPCHGSRFDIDGLVLNGPAEKPLRVIDVDERIE</sequence>
<keyword evidence="5" id="KW-1015">Disulfide bond</keyword>
<evidence type="ECO:0000256" key="4">
    <source>
        <dbReference type="ARBA" id="ARBA00023014"/>
    </source>
</evidence>
<keyword evidence="8" id="KW-1185">Reference proteome</keyword>